<protein>
    <recommendedName>
        <fullName evidence="2">LRRC37A/B like protein 1 C-terminal domain-containing protein</fullName>
    </recommendedName>
</protein>
<dbReference type="PANTHER" id="PTHR23045:SF9">
    <property type="entry name" value="LEUCINE RICH REPEAT CONTAINING 37A-RELATED"/>
    <property type="match status" value="1"/>
</dbReference>
<dbReference type="PANTHER" id="PTHR23045">
    <property type="entry name" value="LEUCINE-RICH REPEAT-CONTAINING PROTEIN 37A"/>
    <property type="match status" value="1"/>
</dbReference>
<evidence type="ECO:0000313" key="4">
    <source>
        <dbReference type="Proteomes" id="UP000694545"/>
    </source>
</evidence>
<dbReference type="Pfam" id="PF13855">
    <property type="entry name" value="LRR_8"/>
    <property type="match status" value="1"/>
</dbReference>
<accession>A0A8D2LN79</accession>
<dbReference type="AlphaFoldDB" id="A0A8D2LN79"/>
<feature type="domain" description="LRRC37A/B like protein 1 C-terminal" evidence="2">
    <location>
        <begin position="497"/>
        <end position="593"/>
    </location>
</feature>
<evidence type="ECO:0000256" key="1">
    <source>
        <dbReference type="SAM" id="MobiDB-lite"/>
    </source>
</evidence>
<sequence>IERNAFEPVPFLQFINLSGNIIQRITQGAFQAWHGMQFLLKLILNHNPLTVVEDVWFYKLPSLKYLDLGGTEITPNIFVDLILPKKISCCLCRIQDDIEVLCDTVRLDCTDTCPANTTVCEEPLSKMQDDVMKVLETRKVNSSSMLSIVPEKPFRNNTTLVLSVTEDHSHLGLHFHKLAPHLLKSVKELSELNADNFLDMKWADKNELKKLYMLANLLKVALKEKIAKDERESQKTKVHMETSKESVHTMTRKKRLRKEARNKNWFRKNQRKKESFLRLGRDRREFAKTMISHSEQPDNLGLQMRAQSWRKLREGAEPRSIASLLRPHRAASWPSWKRSVLQPPTQIPDLTASIVVDDNDNDLTGKVVIILKHANRSGKPTYAKHPAIKEQDEEIASQVSPSNTDTAPSQNYPSGGNSGNFLGNRLNSQVLNREKLLSQLMNEGSMSKIPADDSENLNELSPDITLSHETHWEHHEQKPSVSPHLNFLSPPDDYLFQGDLFEAELNKRLASLIPNTPVRNLISHVIRILKMDCIEPTIQMACAKLISRTGLLMKLFSERENLQETSSLWKSYFWSSNNLVNLTTASSRKMGKPSDEVCGKPKQSLLVRCQEFGRYSASQVNSPGEQLREGCSLLWSYGNQLPSGKK</sequence>
<dbReference type="InterPro" id="IPR015753">
    <property type="entry name" value="LRRC37"/>
</dbReference>
<evidence type="ECO:0000313" key="3">
    <source>
        <dbReference type="Ensembl" id="ENSVKKP00000024503.1"/>
    </source>
</evidence>
<feature type="compositionally biased region" description="Basic and acidic residues" evidence="1">
    <location>
        <begin position="231"/>
        <end position="247"/>
    </location>
</feature>
<evidence type="ECO:0000259" key="2">
    <source>
        <dbReference type="Pfam" id="PF14914"/>
    </source>
</evidence>
<feature type="compositionally biased region" description="Polar residues" evidence="1">
    <location>
        <begin position="397"/>
        <end position="422"/>
    </location>
</feature>
<organism evidence="3 4">
    <name type="scientific">Varanus komodoensis</name>
    <name type="common">Komodo dragon</name>
    <dbReference type="NCBI Taxonomy" id="61221"/>
    <lineage>
        <taxon>Eukaryota</taxon>
        <taxon>Metazoa</taxon>
        <taxon>Chordata</taxon>
        <taxon>Craniata</taxon>
        <taxon>Vertebrata</taxon>
        <taxon>Euteleostomi</taxon>
        <taxon>Lepidosauria</taxon>
        <taxon>Squamata</taxon>
        <taxon>Bifurcata</taxon>
        <taxon>Unidentata</taxon>
        <taxon>Episquamata</taxon>
        <taxon>Toxicofera</taxon>
        <taxon>Anguimorpha</taxon>
        <taxon>Paleoanguimorpha</taxon>
        <taxon>Varanoidea</taxon>
        <taxon>Varanidae</taxon>
        <taxon>Varanus</taxon>
    </lineage>
</organism>
<reference evidence="3" key="1">
    <citation type="submission" date="2025-08" db="UniProtKB">
        <authorList>
            <consortium name="Ensembl"/>
        </authorList>
    </citation>
    <scope>IDENTIFICATION</scope>
</reference>
<dbReference type="Pfam" id="PF14914">
    <property type="entry name" value="LRRC37AB_C"/>
    <property type="match status" value="1"/>
</dbReference>
<reference evidence="3" key="2">
    <citation type="submission" date="2025-09" db="UniProtKB">
        <authorList>
            <consortium name="Ensembl"/>
        </authorList>
    </citation>
    <scope>IDENTIFICATION</scope>
</reference>
<name>A0A8D2LN79_VARKO</name>
<dbReference type="InterPro" id="IPR032675">
    <property type="entry name" value="LRR_dom_sf"/>
</dbReference>
<dbReference type="OMA" id="HISMGWI"/>
<dbReference type="Gene3D" id="3.80.10.10">
    <property type="entry name" value="Ribonuclease Inhibitor"/>
    <property type="match status" value="1"/>
</dbReference>
<dbReference type="Ensembl" id="ENSVKKT00000025099.1">
    <property type="protein sequence ID" value="ENSVKKP00000024503.1"/>
    <property type="gene ID" value="ENSVKKG00000016139.1"/>
</dbReference>
<dbReference type="InterPro" id="IPR001611">
    <property type="entry name" value="Leu-rich_rpt"/>
</dbReference>
<dbReference type="Proteomes" id="UP000694545">
    <property type="component" value="Unplaced"/>
</dbReference>
<dbReference type="InterPro" id="IPR029423">
    <property type="entry name" value="LRRC37AB_C"/>
</dbReference>
<proteinExistence type="predicted"/>
<keyword evidence="4" id="KW-1185">Reference proteome</keyword>
<feature type="region of interest" description="Disordered" evidence="1">
    <location>
        <begin position="231"/>
        <end position="257"/>
    </location>
</feature>
<feature type="region of interest" description="Disordered" evidence="1">
    <location>
        <begin position="394"/>
        <end position="422"/>
    </location>
</feature>
<dbReference type="SUPFAM" id="SSF52058">
    <property type="entry name" value="L domain-like"/>
    <property type="match status" value="1"/>
</dbReference>